<dbReference type="InterPro" id="IPR001851">
    <property type="entry name" value="ABC_transp_permease"/>
</dbReference>
<evidence type="ECO:0000256" key="4">
    <source>
        <dbReference type="ARBA" id="ARBA00022989"/>
    </source>
</evidence>
<keyword evidence="5 7" id="KW-0472">Membrane</keyword>
<dbReference type="OrthoDB" id="9804361at2"/>
<feature type="transmembrane region" description="Helical" evidence="7">
    <location>
        <begin position="35"/>
        <end position="54"/>
    </location>
</feature>
<accession>A0A418V1K3</accession>
<dbReference type="GO" id="GO:0005886">
    <property type="term" value="C:plasma membrane"/>
    <property type="evidence" value="ECO:0007669"/>
    <property type="project" value="UniProtKB-SubCell"/>
</dbReference>
<keyword evidence="2" id="KW-1003">Cell membrane</keyword>
<comment type="subcellular location">
    <subcellularLocation>
        <location evidence="1">Cell membrane</location>
        <topology evidence="1">Multi-pass membrane protein</topology>
    </subcellularLocation>
</comment>
<evidence type="ECO:0000256" key="6">
    <source>
        <dbReference type="SAM" id="MobiDB-lite"/>
    </source>
</evidence>
<proteinExistence type="predicted"/>
<evidence type="ECO:0000256" key="1">
    <source>
        <dbReference type="ARBA" id="ARBA00004651"/>
    </source>
</evidence>
<feature type="transmembrane region" description="Helical" evidence="7">
    <location>
        <begin position="236"/>
        <end position="265"/>
    </location>
</feature>
<dbReference type="Pfam" id="PF02653">
    <property type="entry name" value="BPD_transp_2"/>
    <property type="match status" value="1"/>
</dbReference>
<feature type="transmembrane region" description="Helical" evidence="7">
    <location>
        <begin position="277"/>
        <end position="301"/>
    </location>
</feature>
<feature type="transmembrane region" description="Helical" evidence="7">
    <location>
        <begin position="86"/>
        <end position="107"/>
    </location>
</feature>
<feature type="transmembrane region" description="Helical" evidence="7">
    <location>
        <begin position="141"/>
        <end position="162"/>
    </location>
</feature>
<feature type="transmembrane region" description="Helical" evidence="7">
    <location>
        <begin position="191"/>
        <end position="215"/>
    </location>
</feature>
<dbReference type="InterPro" id="IPR043428">
    <property type="entry name" value="LivM-like"/>
</dbReference>
<dbReference type="PANTHER" id="PTHR30482">
    <property type="entry name" value="HIGH-AFFINITY BRANCHED-CHAIN AMINO ACID TRANSPORT SYSTEM PERMEASE"/>
    <property type="match status" value="1"/>
</dbReference>
<feature type="region of interest" description="Disordered" evidence="6">
    <location>
        <begin position="1"/>
        <end position="20"/>
    </location>
</feature>
<evidence type="ECO:0000256" key="2">
    <source>
        <dbReference type="ARBA" id="ARBA00022475"/>
    </source>
</evidence>
<comment type="caution">
    <text evidence="8">The sequence shown here is derived from an EMBL/GenBank/DDBJ whole genome shotgun (WGS) entry which is preliminary data.</text>
</comment>
<dbReference type="Proteomes" id="UP000285523">
    <property type="component" value="Unassembled WGS sequence"/>
</dbReference>
<keyword evidence="4 7" id="KW-1133">Transmembrane helix</keyword>
<evidence type="ECO:0000313" key="8">
    <source>
        <dbReference type="EMBL" id="RJF69757.1"/>
    </source>
</evidence>
<evidence type="ECO:0000256" key="7">
    <source>
        <dbReference type="SAM" id="Phobius"/>
    </source>
</evidence>
<reference evidence="8 9" key="1">
    <citation type="submission" date="2018-09" db="EMBL/GenBank/DDBJ databases">
        <title>Draft genome sequence of Rhodopseudomonas palustris 2.1.18.</title>
        <authorList>
            <person name="Robertson S.L."/>
            <person name="Meyer T.E."/>
            <person name="Kyndt J.A."/>
        </authorList>
    </citation>
    <scope>NUCLEOTIDE SEQUENCE [LARGE SCALE GENOMIC DNA]</scope>
    <source>
        <strain evidence="8 9">2.1.18</strain>
    </source>
</reference>
<evidence type="ECO:0000256" key="5">
    <source>
        <dbReference type="ARBA" id="ARBA00023136"/>
    </source>
</evidence>
<dbReference type="AlphaFoldDB" id="A0A418V1K3"/>
<feature type="transmembrane region" description="Helical" evidence="7">
    <location>
        <begin position="60"/>
        <end position="79"/>
    </location>
</feature>
<dbReference type="GO" id="GO:0015658">
    <property type="term" value="F:branched-chain amino acid transmembrane transporter activity"/>
    <property type="evidence" value="ECO:0007669"/>
    <property type="project" value="InterPro"/>
</dbReference>
<keyword evidence="3 7" id="KW-0812">Transmembrane</keyword>
<dbReference type="EMBL" id="QYYD01000021">
    <property type="protein sequence ID" value="RJF69757.1"/>
    <property type="molecule type" value="Genomic_DNA"/>
</dbReference>
<sequence length="342" mass="36140">MDRHRHLRGPGRDAAGPAARPVRNKAADVMTITRYANAITVVVLALAFAATPLVSADEGVLYFAALIMAWSIFALGYYISFGLAGLLSFGHAAFFGMGAYAAAWTMLSAELPFSAGMLAAIVVGGATAGLFGLIGRRVSGLYFALMTLMLAELIAIVMTTRLRQLSGGVDGLPGVPRPHAFDIDFFNAANFYWVIFGFFVAALAFCGVLQASPLGQALRGIRQNPVRAEQVGFNVGALRLTALILSGAVSGLAGALLASLMMYVSPQLLGWKISGDVVIMTLLGGSGHLIGPVIGVALVELLREQLSAHTEHWYGLLGVIFIVCTIYLPNGIAGLGKKLWRR</sequence>
<evidence type="ECO:0000256" key="3">
    <source>
        <dbReference type="ARBA" id="ARBA00022692"/>
    </source>
</evidence>
<gene>
    <name evidence="8" type="ORF">D4Q52_19090</name>
</gene>
<evidence type="ECO:0000313" key="9">
    <source>
        <dbReference type="Proteomes" id="UP000285523"/>
    </source>
</evidence>
<dbReference type="CDD" id="cd06581">
    <property type="entry name" value="TM_PBP1_LivM_like"/>
    <property type="match status" value="1"/>
</dbReference>
<organism evidence="8 9">
    <name type="scientific">Rhodopseudomonas palustris</name>
    <dbReference type="NCBI Taxonomy" id="1076"/>
    <lineage>
        <taxon>Bacteria</taxon>
        <taxon>Pseudomonadati</taxon>
        <taxon>Pseudomonadota</taxon>
        <taxon>Alphaproteobacteria</taxon>
        <taxon>Hyphomicrobiales</taxon>
        <taxon>Nitrobacteraceae</taxon>
        <taxon>Rhodopseudomonas</taxon>
    </lineage>
</organism>
<feature type="transmembrane region" description="Helical" evidence="7">
    <location>
        <begin position="313"/>
        <end position="332"/>
    </location>
</feature>
<dbReference type="PANTHER" id="PTHR30482:SF17">
    <property type="entry name" value="ABC TRANSPORTER ATP-BINDING PROTEIN"/>
    <property type="match status" value="1"/>
</dbReference>
<protein>
    <submittedName>
        <fullName evidence="8">Branched-chain amino acid ABC transporter permease</fullName>
    </submittedName>
</protein>
<name>A0A418V1K3_RHOPL</name>
<feature type="transmembrane region" description="Helical" evidence="7">
    <location>
        <begin position="113"/>
        <end position="134"/>
    </location>
</feature>